<accession>A0A0C9VMK5</accession>
<sequence>MASSSIVLGILLSAEHAGGFWTVQIRAWRCCSSGRTVGLGSSCVIINGRYLFHGLLYPYTQRRRRLKLPRTSAVTSSTRRRTSTTTNLQCYQPVTSSPTKHLTMPPKHRRSTWFMMHDAHWARFLGIGDAF</sequence>
<keyword evidence="2" id="KW-1185">Reference proteome</keyword>
<reference evidence="1 2" key="1">
    <citation type="submission" date="2014-06" db="EMBL/GenBank/DDBJ databases">
        <title>Evolutionary Origins and Diversification of the Mycorrhizal Mutualists.</title>
        <authorList>
            <consortium name="DOE Joint Genome Institute"/>
            <consortium name="Mycorrhizal Genomics Consortium"/>
            <person name="Kohler A."/>
            <person name="Kuo A."/>
            <person name="Nagy L.G."/>
            <person name="Floudas D."/>
            <person name="Copeland A."/>
            <person name="Barry K.W."/>
            <person name="Cichocki N."/>
            <person name="Veneault-Fourrey C."/>
            <person name="LaButti K."/>
            <person name="Lindquist E.A."/>
            <person name="Lipzen A."/>
            <person name="Lundell T."/>
            <person name="Morin E."/>
            <person name="Murat C."/>
            <person name="Riley R."/>
            <person name="Ohm R."/>
            <person name="Sun H."/>
            <person name="Tunlid A."/>
            <person name="Henrissat B."/>
            <person name="Grigoriev I.V."/>
            <person name="Hibbett D.S."/>
            <person name="Martin F."/>
        </authorList>
    </citation>
    <scope>NUCLEOTIDE SEQUENCE [LARGE SCALE GENOMIC DNA]</scope>
    <source>
        <strain evidence="1 2">SS14</strain>
    </source>
</reference>
<protein>
    <submittedName>
        <fullName evidence="1">Uncharacterized protein</fullName>
    </submittedName>
</protein>
<evidence type="ECO:0000313" key="2">
    <source>
        <dbReference type="Proteomes" id="UP000054279"/>
    </source>
</evidence>
<dbReference type="AlphaFoldDB" id="A0A0C9VMK5"/>
<organism evidence="1 2">
    <name type="scientific">Sphaerobolus stellatus (strain SS14)</name>
    <dbReference type="NCBI Taxonomy" id="990650"/>
    <lineage>
        <taxon>Eukaryota</taxon>
        <taxon>Fungi</taxon>
        <taxon>Dikarya</taxon>
        <taxon>Basidiomycota</taxon>
        <taxon>Agaricomycotina</taxon>
        <taxon>Agaricomycetes</taxon>
        <taxon>Phallomycetidae</taxon>
        <taxon>Geastrales</taxon>
        <taxon>Sphaerobolaceae</taxon>
        <taxon>Sphaerobolus</taxon>
    </lineage>
</organism>
<evidence type="ECO:0000313" key="1">
    <source>
        <dbReference type="EMBL" id="KIJ43092.1"/>
    </source>
</evidence>
<dbReference type="EMBL" id="KN837125">
    <property type="protein sequence ID" value="KIJ43092.1"/>
    <property type="molecule type" value="Genomic_DNA"/>
</dbReference>
<dbReference type="Proteomes" id="UP000054279">
    <property type="component" value="Unassembled WGS sequence"/>
</dbReference>
<dbReference type="HOGENOM" id="CLU_1928955_0_0_1"/>
<name>A0A0C9VMK5_SPHS4</name>
<proteinExistence type="predicted"/>
<gene>
    <name evidence="1" type="ORF">M422DRAFT_253589</name>
</gene>